<dbReference type="EMBL" id="CAJNJA010038231">
    <property type="protein sequence ID" value="CAE7744647.1"/>
    <property type="molecule type" value="Genomic_DNA"/>
</dbReference>
<evidence type="ECO:0008006" key="4">
    <source>
        <dbReference type="Google" id="ProtNLM"/>
    </source>
</evidence>
<evidence type="ECO:0000256" key="1">
    <source>
        <dbReference type="SAM" id="Phobius"/>
    </source>
</evidence>
<keyword evidence="1" id="KW-0472">Membrane</keyword>
<keyword evidence="1" id="KW-1133">Transmembrane helix</keyword>
<reference evidence="2" key="1">
    <citation type="submission" date="2021-02" db="EMBL/GenBank/DDBJ databases">
        <authorList>
            <person name="Dougan E. K."/>
            <person name="Rhodes N."/>
            <person name="Thang M."/>
            <person name="Chan C."/>
        </authorList>
    </citation>
    <scope>NUCLEOTIDE SEQUENCE</scope>
</reference>
<feature type="transmembrane region" description="Helical" evidence="1">
    <location>
        <begin position="38"/>
        <end position="58"/>
    </location>
</feature>
<proteinExistence type="predicted"/>
<keyword evidence="1" id="KW-0812">Transmembrane</keyword>
<dbReference type="OrthoDB" id="412075at2759"/>
<evidence type="ECO:0000313" key="3">
    <source>
        <dbReference type="Proteomes" id="UP000601435"/>
    </source>
</evidence>
<protein>
    <recommendedName>
        <fullName evidence="4">Procollagen galactosyltransferase 1</fullName>
    </recommendedName>
</protein>
<accession>A0A812XT04</accession>
<gene>
    <name evidence="2" type="ORF">SNEC2469_LOCUS21556</name>
</gene>
<keyword evidence="3" id="KW-1185">Reference proteome</keyword>
<comment type="caution">
    <text evidence="2">The sequence shown here is derived from an EMBL/GenBank/DDBJ whole genome shotgun (WGS) entry which is preliminary data.</text>
</comment>
<evidence type="ECO:0000313" key="2">
    <source>
        <dbReference type="EMBL" id="CAE7744647.1"/>
    </source>
</evidence>
<dbReference type="AlphaFoldDB" id="A0A812XT04"/>
<organism evidence="2 3">
    <name type="scientific">Symbiodinium necroappetens</name>
    <dbReference type="NCBI Taxonomy" id="1628268"/>
    <lineage>
        <taxon>Eukaryota</taxon>
        <taxon>Sar</taxon>
        <taxon>Alveolata</taxon>
        <taxon>Dinophyceae</taxon>
        <taxon>Suessiales</taxon>
        <taxon>Symbiodiniaceae</taxon>
        <taxon>Symbiodinium</taxon>
    </lineage>
</organism>
<name>A0A812XT04_9DINO</name>
<sequence length="347" mass="39164">MNAPGAGFWEALLVECWCALRGDIVIPQASWRQRLWTVIARCVIIALVTVVVTACLLAPPGVFKKSADLLKLINPEGFAETGLKPNGRTLSELTYGVPFFWVSMKESAPRQAFMKKSLRGVVSNYMVEAMTDLSRVSLVTVLNETGHRVEYTERKDKVILACTLSHMRAMLTARKMGFDLAVFLEDDVNFDTHPLWKLSLRELAQAAPRGWKGIQLGFGAKRTDVRNKIWRQPEPFIRFNQFGYTAGAYGYMLSRAGMDALVEKLKIEVSPEDPTEIISMTLPEELRAADHALYFSLLPDMYTSTMMYVLHQCRQFQSTLHRDHEARHKRDSVAAREHYGLDTGACG</sequence>
<dbReference type="Proteomes" id="UP000601435">
    <property type="component" value="Unassembled WGS sequence"/>
</dbReference>